<dbReference type="RefSeq" id="YP_004251015.1">
    <property type="nucleotide sequence ID" value="NC_015157.1"/>
</dbReference>
<evidence type="ECO:0000313" key="2">
    <source>
        <dbReference type="Proteomes" id="UP000007502"/>
    </source>
</evidence>
<keyword evidence="2" id="KW-1185">Reference proteome</keyword>
<gene>
    <name evidence="1" type="primary">ORF74</name>
</gene>
<dbReference type="GeneID" id="10228553"/>
<evidence type="ECO:0000313" key="1">
    <source>
        <dbReference type="EMBL" id="ADX87890.1"/>
    </source>
</evidence>
<name>F1D196_9CAUD</name>
<dbReference type="OrthoDB" id="26457at10239"/>
<organism evidence="1 2">
    <name type="scientific">Vibrio phage ICP1</name>
    <dbReference type="NCBI Taxonomy" id="979525"/>
    <lineage>
        <taxon>Viruses</taxon>
        <taxon>Duplodnaviria</taxon>
        <taxon>Heunggongvirae</taxon>
        <taxon>Uroviricota</taxon>
        <taxon>Caudoviricetes</taxon>
        <taxon>Mohonavirus</taxon>
        <taxon>Mohonavirus ICP1</taxon>
    </lineage>
</organism>
<dbReference type="EMBL" id="HQ641347">
    <property type="protein sequence ID" value="ADX87890.1"/>
    <property type="molecule type" value="Genomic_DNA"/>
</dbReference>
<dbReference type="KEGG" id="vg:10228553"/>
<protein>
    <submittedName>
        <fullName evidence="1">Uncharacterized protein ORF74</fullName>
    </submittedName>
</protein>
<proteinExistence type="predicted"/>
<reference evidence="1 2" key="1">
    <citation type="journal article" date="2011" name="MBio">
        <title>Evidence of a dominant lineage of Vibrio cholerae-specific lytic bacteriophages shed by cholera patients over a 10-year period in Dhaka, Bangladesh.</title>
        <authorList>
            <person name="Seed K.D."/>
            <person name="Bodi K.L."/>
            <person name="Kropinski A.M."/>
            <person name="Ackermann H.W."/>
            <person name="Calderwood S.B."/>
            <person name="Qadri F."/>
            <person name="Camilli A."/>
        </authorList>
    </citation>
    <scope>NUCLEOTIDE SEQUENCE [LARGE SCALE GENOMIC DNA]</scope>
</reference>
<sequence>MADIYLDPLTGDIDWGEEVRFTSEKEEYVQRLRLAWSLNLGEFFSHYNYGLPWIKDESSNQYQGLRYMLGDNTFPNPENFIKYTLDTYTESLPYVKSADSKFEFNKSSRVFQYTATIETIAGVVVTLPAYNVDL</sequence>
<dbReference type="Proteomes" id="UP000007502">
    <property type="component" value="Segment"/>
</dbReference>
<accession>F1D196</accession>